<dbReference type="AlphaFoldDB" id="C7ZLI3"/>
<name>C7ZLI3_FUSV7</name>
<dbReference type="RefSeq" id="XP_003040835.1">
    <property type="nucleotide sequence ID" value="XM_003040789.1"/>
</dbReference>
<dbReference type="Proteomes" id="UP000005206">
    <property type="component" value="Chromosome 15"/>
</dbReference>
<dbReference type="KEGG" id="nhe:NECHADRAFT_88685"/>
<gene>
    <name evidence="2" type="ORF">NECHADRAFT_88685</name>
</gene>
<evidence type="ECO:0000313" key="3">
    <source>
        <dbReference type="Proteomes" id="UP000005206"/>
    </source>
</evidence>
<dbReference type="GeneID" id="9679268"/>
<feature type="region of interest" description="Disordered" evidence="1">
    <location>
        <begin position="1"/>
        <end position="38"/>
    </location>
</feature>
<organism evidence="2 3">
    <name type="scientific">Fusarium vanettenii (strain ATCC MYA-4622 / CBS 123669 / FGSC 9596 / NRRL 45880 / 77-13-4)</name>
    <name type="common">Fusarium solani subsp. pisi</name>
    <dbReference type="NCBI Taxonomy" id="660122"/>
    <lineage>
        <taxon>Eukaryota</taxon>
        <taxon>Fungi</taxon>
        <taxon>Dikarya</taxon>
        <taxon>Ascomycota</taxon>
        <taxon>Pezizomycotina</taxon>
        <taxon>Sordariomycetes</taxon>
        <taxon>Hypocreomycetidae</taxon>
        <taxon>Hypocreales</taxon>
        <taxon>Nectriaceae</taxon>
        <taxon>Fusarium</taxon>
        <taxon>Fusarium solani species complex</taxon>
        <taxon>Fusarium vanettenii</taxon>
    </lineage>
</organism>
<dbReference type="VEuPathDB" id="FungiDB:NECHADRAFT_88685"/>
<evidence type="ECO:0000313" key="2">
    <source>
        <dbReference type="EMBL" id="EEU35122.1"/>
    </source>
</evidence>
<sequence length="370" mass="41813">MESLAKLTLDSPLPTGKRVRKHSSSDSEGGLPEPKRVARHLFPLPGGSSRRLFATEEDDTHHGILDMFLCTENDVDSDEGEEVCQGVTGDGDSIMSTRVSSFFKGAHILKDEISDSEMVILNSEGSDQELALPRQRADHDDLQDTLIGDLSSSDSSSDDEPSWMSPSPEAIAGWERILESCNKFLREESQLSLDTFLDMVYAFTPTKFDFLKIKIKPLKWVIGLICGCPTESDGLGAFHEACVGSQDTIRIVLKRVICPGRRRFCKDTLLHYDHVRRMLLEDEIDCSRIRWIPDWKAQVSTHTIDRITREAWAGVEHYNKETALHLATLFIGDRADWKFWGDPDRYFEDDHAEVDKHVSPFKGLPECVEE</sequence>
<accession>C7ZLI3</accession>
<keyword evidence="3" id="KW-1185">Reference proteome</keyword>
<reference evidence="2 3" key="1">
    <citation type="journal article" date="2009" name="PLoS Genet.">
        <title>The genome of Nectria haematococca: contribution of supernumerary chromosomes to gene expansion.</title>
        <authorList>
            <person name="Coleman J.J."/>
            <person name="Rounsley S.D."/>
            <person name="Rodriguez-Carres M."/>
            <person name="Kuo A."/>
            <person name="Wasmann C.C."/>
            <person name="Grimwood J."/>
            <person name="Schmutz J."/>
            <person name="Taga M."/>
            <person name="White G.J."/>
            <person name="Zhou S."/>
            <person name="Schwartz D.C."/>
            <person name="Freitag M."/>
            <person name="Ma L.J."/>
            <person name="Danchin E.G."/>
            <person name="Henrissat B."/>
            <person name="Coutinho P.M."/>
            <person name="Nelson D.R."/>
            <person name="Straney D."/>
            <person name="Napoli C.A."/>
            <person name="Barker B.M."/>
            <person name="Gribskov M."/>
            <person name="Rep M."/>
            <person name="Kroken S."/>
            <person name="Molnar I."/>
            <person name="Rensing C."/>
            <person name="Kennell J.C."/>
            <person name="Zamora J."/>
            <person name="Farman M.L."/>
            <person name="Selker E.U."/>
            <person name="Salamov A."/>
            <person name="Shapiro H."/>
            <person name="Pangilinan J."/>
            <person name="Lindquist E."/>
            <person name="Lamers C."/>
            <person name="Grigoriev I.V."/>
            <person name="Geiser D.M."/>
            <person name="Covert S.F."/>
            <person name="Temporini E."/>
            <person name="Vanetten H.D."/>
        </authorList>
    </citation>
    <scope>NUCLEOTIDE SEQUENCE [LARGE SCALE GENOMIC DNA]</scope>
    <source>
        <strain evidence="3">ATCC MYA-4622 / CBS 123669 / FGSC 9596 / NRRL 45880 / 77-13-4</strain>
    </source>
</reference>
<dbReference type="HOGENOM" id="CLU_748200_0_0_1"/>
<feature type="region of interest" description="Disordered" evidence="1">
    <location>
        <begin position="145"/>
        <end position="166"/>
    </location>
</feature>
<dbReference type="InParanoid" id="C7ZLI3"/>
<protein>
    <submittedName>
        <fullName evidence="2">Uncharacterized protein</fullName>
    </submittedName>
</protein>
<dbReference type="EMBL" id="GG698945">
    <property type="protein sequence ID" value="EEU35122.1"/>
    <property type="molecule type" value="Genomic_DNA"/>
</dbReference>
<proteinExistence type="predicted"/>
<dbReference type="OrthoDB" id="10289106at2759"/>
<evidence type="ECO:0000256" key="1">
    <source>
        <dbReference type="SAM" id="MobiDB-lite"/>
    </source>
</evidence>